<gene>
    <name evidence="3" type="ORF">ASPCAL10504</name>
</gene>
<sequence length="78" mass="8826">MEGLECWNCGVPGHFARECNLEEQRECWEYLSSEGWLWSASFAHAGSTRIGLPELTLLPVPFRLALLKAEYLSPSVIE</sequence>
<evidence type="ECO:0000256" key="1">
    <source>
        <dbReference type="PROSITE-ProRule" id="PRU00047"/>
    </source>
</evidence>
<evidence type="ECO:0000313" key="4">
    <source>
        <dbReference type="Proteomes" id="UP000054771"/>
    </source>
</evidence>
<dbReference type="Pfam" id="PF00098">
    <property type="entry name" value="zf-CCHC"/>
    <property type="match status" value="1"/>
</dbReference>
<proteinExistence type="predicted"/>
<feature type="domain" description="CCHC-type" evidence="2">
    <location>
        <begin position="6"/>
        <end position="19"/>
    </location>
</feature>
<dbReference type="InterPro" id="IPR001878">
    <property type="entry name" value="Znf_CCHC"/>
</dbReference>
<reference evidence="4" key="1">
    <citation type="journal article" date="2016" name="Genome Announc.">
        <title>Draft genome sequences of fungus Aspergillus calidoustus.</title>
        <authorList>
            <person name="Horn F."/>
            <person name="Linde J."/>
            <person name="Mattern D.J."/>
            <person name="Walther G."/>
            <person name="Guthke R."/>
            <person name="Scherlach K."/>
            <person name="Martin K."/>
            <person name="Brakhage A.A."/>
            <person name="Petzke L."/>
            <person name="Valiante V."/>
        </authorList>
    </citation>
    <scope>NUCLEOTIDE SEQUENCE [LARGE SCALE GENOMIC DNA]</scope>
    <source>
        <strain evidence="4">SF006504</strain>
    </source>
</reference>
<keyword evidence="4" id="KW-1185">Reference proteome</keyword>
<dbReference type="Gene3D" id="4.10.60.10">
    <property type="entry name" value="Zinc finger, CCHC-type"/>
    <property type="match status" value="1"/>
</dbReference>
<dbReference type="SUPFAM" id="SSF57756">
    <property type="entry name" value="Retrovirus zinc finger-like domains"/>
    <property type="match status" value="1"/>
</dbReference>
<dbReference type="SMART" id="SM00343">
    <property type="entry name" value="ZnF_C2HC"/>
    <property type="match status" value="1"/>
</dbReference>
<keyword evidence="1" id="KW-0862">Zinc</keyword>
<keyword evidence="1" id="KW-0479">Metal-binding</keyword>
<evidence type="ECO:0000259" key="2">
    <source>
        <dbReference type="PROSITE" id="PS50158"/>
    </source>
</evidence>
<protein>
    <recommendedName>
        <fullName evidence="2">CCHC-type domain-containing protein</fullName>
    </recommendedName>
</protein>
<dbReference type="InterPro" id="IPR036875">
    <property type="entry name" value="Znf_CCHC_sf"/>
</dbReference>
<dbReference type="GO" id="GO:0003676">
    <property type="term" value="F:nucleic acid binding"/>
    <property type="evidence" value="ECO:0007669"/>
    <property type="project" value="InterPro"/>
</dbReference>
<dbReference type="AlphaFoldDB" id="A0A0U5G615"/>
<name>A0A0U5G615_ASPCI</name>
<keyword evidence="1" id="KW-0863">Zinc-finger</keyword>
<dbReference type="EMBL" id="CDMC01000009">
    <property type="protein sequence ID" value="CEL07345.1"/>
    <property type="molecule type" value="Genomic_DNA"/>
</dbReference>
<dbReference type="PROSITE" id="PS50158">
    <property type="entry name" value="ZF_CCHC"/>
    <property type="match status" value="1"/>
</dbReference>
<accession>A0A0U5G615</accession>
<dbReference type="OrthoDB" id="97058at2759"/>
<dbReference type="Proteomes" id="UP000054771">
    <property type="component" value="Unassembled WGS sequence"/>
</dbReference>
<dbReference type="GO" id="GO:0008270">
    <property type="term" value="F:zinc ion binding"/>
    <property type="evidence" value="ECO:0007669"/>
    <property type="project" value="UniProtKB-KW"/>
</dbReference>
<organism evidence="3 4">
    <name type="scientific">Aspergillus calidoustus</name>
    <dbReference type="NCBI Taxonomy" id="454130"/>
    <lineage>
        <taxon>Eukaryota</taxon>
        <taxon>Fungi</taxon>
        <taxon>Dikarya</taxon>
        <taxon>Ascomycota</taxon>
        <taxon>Pezizomycotina</taxon>
        <taxon>Eurotiomycetes</taxon>
        <taxon>Eurotiomycetidae</taxon>
        <taxon>Eurotiales</taxon>
        <taxon>Aspergillaceae</taxon>
        <taxon>Aspergillus</taxon>
        <taxon>Aspergillus subgen. Nidulantes</taxon>
    </lineage>
</organism>
<evidence type="ECO:0000313" key="3">
    <source>
        <dbReference type="EMBL" id="CEL07345.1"/>
    </source>
</evidence>